<dbReference type="InterPro" id="IPR039448">
    <property type="entry name" value="Beta_helix"/>
</dbReference>
<dbReference type="EMBL" id="JAPFFF010000006">
    <property type="protein sequence ID" value="KAK8887685.1"/>
    <property type="molecule type" value="Genomic_DNA"/>
</dbReference>
<dbReference type="Proteomes" id="UP001470230">
    <property type="component" value="Unassembled WGS sequence"/>
</dbReference>
<evidence type="ECO:0000256" key="1">
    <source>
        <dbReference type="SAM" id="Phobius"/>
    </source>
</evidence>
<dbReference type="SUPFAM" id="SSF51126">
    <property type="entry name" value="Pectin lyase-like"/>
    <property type="match status" value="1"/>
</dbReference>
<protein>
    <recommendedName>
        <fullName evidence="2">Right handed beta helix domain-containing protein</fullName>
    </recommendedName>
</protein>
<feature type="domain" description="Right handed beta helix" evidence="2">
    <location>
        <begin position="120"/>
        <end position="255"/>
    </location>
</feature>
<keyword evidence="1" id="KW-0812">Transmembrane</keyword>
<name>A0ABR2K983_9EUKA</name>
<evidence type="ECO:0000259" key="2">
    <source>
        <dbReference type="Pfam" id="PF13229"/>
    </source>
</evidence>
<sequence length="372" mass="41533">MNNFSWAIPHNITLQGRYNLKYQQYSLFSQIMLPLSISSLLTYSNINLRNEIRIIQFSPLKMINCRFTSSQLFFESNSNLFFDKTEFNFLSKSIKSINAPLASITHCSFSEVKAIPFISEGTQKVRIKWNNFQDFQKTCAISIKNADDARLETNNFTNLDCGGIFAISSDMLIRGCIFESNSGMNGGSIEMVKSKCNLSFCLFSNCDSDKGGAVYADNCDSKLMDCLFAQNFANSGYSIFTNTEISIYKCNFTGYSNLEIKGPANLYESKFDYKDIHIKFGPPPTSTFSPSPSKSLVPEYQEKYFEPKSDKSTLIISLCCGIGGGVIVIAIIFLIIARVKNINNPKIYVAEGTTESKPPTGSAYIVSTNSQK</sequence>
<accession>A0ABR2K983</accession>
<comment type="caution">
    <text evidence="3">The sequence shown here is derived from an EMBL/GenBank/DDBJ whole genome shotgun (WGS) entry which is preliminary data.</text>
</comment>
<keyword evidence="1" id="KW-1133">Transmembrane helix</keyword>
<dbReference type="InterPro" id="IPR011050">
    <property type="entry name" value="Pectin_lyase_fold/virulence"/>
</dbReference>
<reference evidence="3 4" key="1">
    <citation type="submission" date="2024-04" db="EMBL/GenBank/DDBJ databases">
        <title>Tritrichomonas musculus Genome.</title>
        <authorList>
            <person name="Alves-Ferreira E."/>
            <person name="Grigg M."/>
            <person name="Lorenzi H."/>
            <person name="Galac M."/>
        </authorList>
    </citation>
    <scope>NUCLEOTIDE SEQUENCE [LARGE SCALE GENOMIC DNA]</scope>
    <source>
        <strain evidence="3 4">EAF2021</strain>
    </source>
</reference>
<evidence type="ECO:0000313" key="3">
    <source>
        <dbReference type="EMBL" id="KAK8887685.1"/>
    </source>
</evidence>
<dbReference type="Pfam" id="PF13229">
    <property type="entry name" value="Beta_helix"/>
    <property type="match status" value="1"/>
</dbReference>
<keyword evidence="4" id="KW-1185">Reference proteome</keyword>
<feature type="transmembrane region" description="Helical" evidence="1">
    <location>
        <begin position="314"/>
        <end position="337"/>
    </location>
</feature>
<organism evidence="3 4">
    <name type="scientific">Tritrichomonas musculus</name>
    <dbReference type="NCBI Taxonomy" id="1915356"/>
    <lineage>
        <taxon>Eukaryota</taxon>
        <taxon>Metamonada</taxon>
        <taxon>Parabasalia</taxon>
        <taxon>Tritrichomonadida</taxon>
        <taxon>Tritrichomonadidae</taxon>
        <taxon>Tritrichomonas</taxon>
    </lineage>
</organism>
<proteinExistence type="predicted"/>
<evidence type="ECO:0000313" key="4">
    <source>
        <dbReference type="Proteomes" id="UP001470230"/>
    </source>
</evidence>
<gene>
    <name evidence="3" type="ORF">M9Y10_038738</name>
</gene>
<keyword evidence="1" id="KW-0472">Membrane</keyword>